<evidence type="ECO:0000313" key="9">
    <source>
        <dbReference type="Proteomes" id="UP000185596"/>
    </source>
</evidence>
<evidence type="ECO:0000313" key="8">
    <source>
        <dbReference type="EMBL" id="OLF13555.1"/>
    </source>
</evidence>
<dbReference type="Gene3D" id="1.10.630.10">
    <property type="entry name" value="Cytochrome P450"/>
    <property type="match status" value="1"/>
</dbReference>
<evidence type="ECO:0000256" key="3">
    <source>
        <dbReference type="ARBA" id="ARBA00022723"/>
    </source>
</evidence>
<proteinExistence type="inferred from homology"/>
<dbReference type="Proteomes" id="UP000185596">
    <property type="component" value="Unassembled WGS sequence"/>
</dbReference>
<evidence type="ECO:0000256" key="6">
    <source>
        <dbReference type="ARBA" id="ARBA00023033"/>
    </source>
</evidence>
<comment type="similarity">
    <text evidence="1 7">Belongs to the cytochrome P450 family.</text>
</comment>
<dbReference type="PANTHER" id="PTHR46696:SF1">
    <property type="entry name" value="CYTOCHROME P450 YJIB-RELATED"/>
    <property type="match status" value="1"/>
</dbReference>
<name>A0A1Q8CGQ3_9PSEU</name>
<protein>
    <submittedName>
        <fullName evidence="8">Cytochrome</fullName>
    </submittedName>
</protein>
<evidence type="ECO:0000256" key="7">
    <source>
        <dbReference type="RuleBase" id="RU000461"/>
    </source>
</evidence>
<gene>
    <name evidence="8" type="ORF">BU204_26830</name>
</gene>
<dbReference type="OrthoDB" id="4133219at2"/>
<dbReference type="PRINTS" id="PR00359">
    <property type="entry name" value="BP450"/>
</dbReference>
<evidence type="ECO:0000256" key="2">
    <source>
        <dbReference type="ARBA" id="ARBA00022617"/>
    </source>
</evidence>
<dbReference type="InterPro" id="IPR036396">
    <property type="entry name" value="Cyt_P450_sf"/>
</dbReference>
<reference evidence="8 9" key="1">
    <citation type="submission" date="2016-12" db="EMBL/GenBank/DDBJ databases">
        <title>The draft genome sequence of Actinophytocola sp. 11-183.</title>
        <authorList>
            <person name="Wang W."/>
            <person name="Yuan L."/>
        </authorList>
    </citation>
    <scope>NUCLEOTIDE SEQUENCE [LARGE SCALE GENOMIC DNA]</scope>
    <source>
        <strain evidence="8 9">11-183</strain>
    </source>
</reference>
<keyword evidence="5 7" id="KW-0408">Iron</keyword>
<sequence>MTSYDVNIGVRVNEIDLADPEVSRDPFTAYGRAREAGPLARLTIPGMGPVWVVTRHEDCRAVLADPRFELTGQSFLRPEVPEHCLRYMRTMSEMDGAEHKRLRRLVTPAFSVRHADRFRPTIERLVDALLDALPDDDPVDLLPHFARPLPMDVICELVGIPEPDRPRWREHGAAVAVGYGPGFVAAIPAIMAGAEAAVARRRAEPGEDVLSTLLGAGDQISDTELVTLVWHLVIAGQTPTNLILNALAALLTHPDQLEALRQDPTLLPGAVDELARWCGPTVLTIPRRAREDVELHGELVRAGDAITAAVTAANRDPRVFEDPDRLDVRRPFGPPGHLGFGHGPHFCLGAALARVQTEVALAALLRRYPDLAAAADLADLRAPDPGTYRLTGLPVRR</sequence>
<dbReference type="InterPro" id="IPR017972">
    <property type="entry name" value="Cyt_P450_CS"/>
</dbReference>
<dbReference type="PROSITE" id="PS00086">
    <property type="entry name" value="CYTOCHROME_P450"/>
    <property type="match status" value="1"/>
</dbReference>
<evidence type="ECO:0000256" key="1">
    <source>
        <dbReference type="ARBA" id="ARBA00010617"/>
    </source>
</evidence>
<dbReference type="Pfam" id="PF00067">
    <property type="entry name" value="p450"/>
    <property type="match status" value="1"/>
</dbReference>
<dbReference type="GO" id="GO:0005506">
    <property type="term" value="F:iron ion binding"/>
    <property type="evidence" value="ECO:0007669"/>
    <property type="project" value="InterPro"/>
</dbReference>
<evidence type="ECO:0000256" key="5">
    <source>
        <dbReference type="ARBA" id="ARBA00023004"/>
    </source>
</evidence>
<dbReference type="InterPro" id="IPR001128">
    <property type="entry name" value="Cyt_P450"/>
</dbReference>
<accession>A0A1Q8CGQ3</accession>
<dbReference type="GO" id="GO:0004497">
    <property type="term" value="F:monooxygenase activity"/>
    <property type="evidence" value="ECO:0007669"/>
    <property type="project" value="UniProtKB-KW"/>
</dbReference>
<comment type="caution">
    <text evidence="8">The sequence shown here is derived from an EMBL/GenBank/DDBJ whole genome shotgun (WGS) entry which is preliminary data.</text>
</comment>
<dbReference type="EMBL" id="MSIE01000054">
    <property type="protein sequence ID" value="OLF13555.1"/>
    <property type="molecule type" value="Genomic_DNA"/>
</dbReference>
<keyword evidence="3 7" id="KW-0479">Metal-binding</keyword>
<keyword evidence="4 7" id="KW-0560">Oxidoreductase</keyword>
<keyword evidence="6 7" id="KW-0503">Monooxygenase</keyword>
<dbReference type="STRING" id="1912961.BU204_26830"/>
<dbReference type="GO" id="GO:0020037">
    <property type="term" value="F:heme binding"/>
    <property type="evidence" value="ECO:0007669"/>
    <property type="project" value="InterPro"/>
</dbReference>
<keyword evidence="9" id="KW-1185">Reference proteome</keyword>
<organism evidence="8 9">
    <name type="scientific">Actinophytocola xanthii</name>
    <dbReference type="NCBI Taxonomy" id="1912961"/>
    <lineage>
        <taxon>Bacteria</taxon>
        <taxon>Bacillati</taxon>
        <taxon>Actinomycetota</taxon>
        <taxon>Actinomycetes</taxon>
        <taxon>Pseudonocardiales</taxon>
        <taxon>Pseudonocardiaceae</taxon>
    </lineage>
</organism>
<dbReference type="AlphaFoldDB" id="A0A1Q8CGQ3"/>
<keyword evidence="2 7" id="KW-0349">Heme</keyword>
<dbReference type="GO" id="GO:0016705">
    <property type="term" value="F:oxidoreductase activity, acting on paired donors, with incorporation or reduction of molecular oxygen"/>
    <property type="evidence" value="ECO:0007669"/>
    <property type="project" value="InterPro"/>
</dbReference>
<dbReference type="InterPro" id="IPR002397">
    <property type="entry name" value="Cyt_P450_B"/>
</dbReference>
<evidence type="ECO:0000256" key="4">
    <source>
        <dbReference type="ARBA" id="ARBA00023002"/>
    </source>
</evidence>
<dbReference type="FunFam" id="1.10.630.10:FF:000018">
    <property type="entry name" value="Cytochrome P450 monooxygenase"/>
    <property type="match status" value="1"/>
</dbReference>
<dbReference type="PANTHER" id="PTHR46696">
    <property type="entry name" value="P450, PUTATIVE (EUROFUNG)-RELATED"/>
    <property type="match status" value="1"/>
</dbReference>
<dbReference type="SUPFAM" id="SSF48264">
    <property type="entry name" value="Cytochrome P450"/>
    <property type="match status" value="1"/>
</dbReference>
<dbReference type="RefSeq" id="WP_075128570.1">
    <property type="nucleotide sequence ID" value="NZ_MSIE01000054.1"/>
</dbReference>